<proteinExistence type="predicted"/>
<accession>A0A9N8H884</accession>
<evidence type="ECO:0000313" key="1">
    <source>
        <dbReference type="EMBL" id="CAB9504776.1"/>
    </source>
</evidence>
<organism evidence="1 2">
    <name type="scientific">Seminavis robusta</name>
    <dbReference type="NCBI Taxonomy" id="568900"/>
    <lineage>
        <taxon>Eukaryota</taxon>
        <taxon>Sar</taxon>
        <taxon>Stramenopiles</taxon>
        <taxon>Ochrophyta</taxon>
        <taxon>Bacillariophyta</taxon>
        <taxon>Bacillariophyceae</taxon>
        <taxon>Bacillariophycidae</taxon>
        <taxon>Naviculales</taxon>
        <taxon>Naviculaceae</taxon>
        <taxon>Seminavis</taxon>
    </lineage>
</organism>
<dbReference type="SUPFAM" id="SSF101898">
    <property type="entry name" value="NHL repeat"/>
    <property type="match status" value="1"/>
</dbReference>
<dbReference type="EMBL" id="CAICTM010000207">
    <property type="protein sequence ID" value="CAB9504776.1"/>
    <property type="molecule type" value="Genomic_DNA"/>
</dbReference>
<reference evidence="1" key="1">
    <citation type="submission" date="2020-06" db="EMBL/GenBank/DDBJ databases">
        <authorList>
            <consortium name="Plant Systems Biology data submission"/>
        </authorList>
    </citation>
    <scope>NUCLEOTIDE SEQUENCE</scope>
    <source>
        <strain evidence="1">D6</strain>
    </source>
</reference>
<dbReference type="AlphaFoldDB" id="A0A9N8H884"/>
<comment type="caution">
    <text evidence="1">The sequence shown here is derived from an EMBL/GenBank/DDBJ whole genome shotgun (WGS) entry which is preliminary data.</text>
</comment>
<evidence type="ECO:0000313" key="2">
    <source>
        <dbReference type="Proteomes" id="UP001153069"/>
    </source>
</evidence>
<dbReference type="Proteomes" id="UP001153069">
    <property type="component" value="Unassembled WGS sequence"/>
</dbReference>
<dbReference type="OrthoDB" id="5317514at2759"/>
<sequence>MSFPTFLNPGIVNMLWSLNLSEWFRARSNTGFSRAVLLFVHAATLLASVDGTGISEPQKYAMEIIDLNAENMKQHRRLGPISGYVQFAGNLVGNTNNGFFGTSVDIDEFGTTIIVREYGTDTVRVYENTANQWTQKGQDLTGFPILLSIFDKTAAISGDGNIVVVSSTTNQVVVFQYDTSTEMWIQRGSTIQEVELDGSPIESFGVSISISADGDKVAVGAPFHDSPTANNIGFATTYFWNGVINDWERETYRDDSNNDVAGLYGELRNAFLGTAVSLSGDGNWFAVGMPGSGISDSDSARFGECRVYSSLGLITQSIVNGGAMFGSTVRDNFGYSVALNYDGNIVAVGSPEFNTLESILVGKVQVFQRSNTLWVQLGSDLIGDEQFDEFGTSIDLSDDGKTLVAGSDSGRGYARIYKFDGIDWVLQEISRAQGFDIDGIREGDELGSVAVSRDGTKVLVGAIGYDGPDTNNGLVQTWRQTDFPTFSPILNPLPQVGNLGTGGSPGQTNFVSRAFTWWQGAVAYLKDLFN</sequence>
<dbReference type="PANTHER" id="PTHR36220:SF1">
    <property type="entry name" value="GAMMA TUBULIN COMPLEX COMPONENT C-TERMINAL DOMAIN-CONTAINING PROTEIN"/>
    <property type="match status" value="1"/>
</dbReference>
<gene>
    <name evidence="1" type="ORF">SEMRO_208_G087081.4</name>
</gene>
<dbReference type="SUPFAM" id="SSF82171">
    <property type="entry name" value="DPP6 N-terminal domain-like"/>
    <property type="match status" value="1"/>
</dbReference>
<dbReference type="PANTHER" id="PTHR36220">
    <property type="entry name" value="UNNAMED PRODUCT"/>
    <property type="match status" value="1"/>
</dbReference>
<keyword evidence="2" id="KW-1185">Reference proteome</keyword>
<protein>
    <submittedName>
        <fullName evidence="1">Uncharacterized protein</fullName>
    </submittedName>
</protein>
<name>A0A9N8H884_9STRA</name>